<protein>
    <submittedName>
        <fullName evidence="4">Putative acyl esterase</fullName>
    </submittedName>
</protein>
<organism evidence="4 5">
    <name type="scientific">Kitasatospora gansuensis</name>
    <dbReference type="NCBI Taxonomy" id="258050"/>
    <lineage>
        <taxon>Bacteria</taxon>
        <taxon>Bacillati</taxon>
        <taxon>Actinomycetota</taxon>
        <taxon>Actinomycetes</taxon>
        <taxon>Kitasatosporales</taxon>
        <taxon>Streptomycetaceae</taxon>
        <taxon>Kitasatospora</taxon>
    </lineage>
</organism>
<comment type="caution">
    <text evidence="4">The sequence shown here is derived from an EMBL/GenBank/DDBJ whole genome shotgun (WGS) entry which is preliminary data.</text>
</comment>
<evidence type="ECO:0000259" key="3">
    <source>
        <dbReference type="SMART" id="SM00939"/>
    </source>
</evidence>
<keyword evidence="5" id="KW-1185">Reference proteome</keyword>
<dbReference type="InterPro" id="IPR008979">
    <property type="entry name" value="Galactose-bd-like_sf"/>
</dbReference>
<keyword evidence="2" id="KW-0378">Hydrolase</keyword>
<gene>
    <name evidence="4" type="ORF">F4556_005875</name>
</gene>
<reference evidence="4 5" key="1">
    <citation type="submission" date="2020-08" db="EMBL/GenBank/DDBJ databases">
        <title>Sequencing the genomes of 1000 actinobacteria strains.</title>
        <authorList>
            <person name="Klenk H.-P."/>
        </authorList>
    </citation>
    <scope>NUCLEOTIDE SEQUENCE [LARGE SCALE GENOMIC DNA]</scope>
    <source>
        <strain evidence="4 5">DSM 44786</strain>
    </source>
</reference>
<dbReference type="SUPFAM" id="SSF49785">
    <property type="entry name" value="Galactose-binding domain-like"/>
    <property type="match status" value="1"/>
</dbReference>
<sequence length="602" mass="64389">MTASGGEPIPSITDATLTDIATNGIWGPGPTVNPAAVDASRALLAALQGETRGTLPAELESLAADVRQRATINLPQIVAEDGVRLSAFSIKLNGPEPRPLVVVPAGWSPFGWLPFLYAYLTLAQRGYHVLAYTPRGIGDPALPSTSEGFIDVGGPKDWSDGSTVLDYAQAHFDPSRIGLLGESYGSGISQLVAAHDPDNRVSVVVALSTWGNLATSMYDNGTRHLAAVNALIAFTGGDLVDKFDEDTQRILADFRNGENLDGVVAWGTERSPATYADITNERGIPTFVSNTWHESLFPAGQVIDAFTRLTVPKRLNMWIGDHGAPEGPGLAGLVAGLPFPGLRTPMQEAYDWLDHHLLDVDNGVPTWPEVDNQVMFTYRTVPVPGGSNLITSPARREERTTWDGVTTGRERLYLTAAGGSGDGALATEPAGGWARDFAAGDLTTATAMDAIMQTGQKEWFGNPKTYDLAKFERSQLLVWSTEPLTGQDGVARRIRGSVTLRLAVRSTEDAATLVAYLFDVAPDGTARIVTHEPFTVLALAPGEDRTVRWELQPAAYDLTEGHRLALVVNGRDQLYSFAGQEGSTTTVTSPADGEAFLELPLG</sequence>
<evidence type="ECO:0000313" key="5">
    <source>
        <dbReference type="Proteomes" id="UP000573327"/>
    </source>
</evidence>
<dbReference type="InterPro" id="IPR050261">
    <property type="entry name" value="FrsA_esterase"/>
</dbReference>
<dbReference type="Pfam" id="PF08530">
    <property type="entry name" value="PepX_C"/>
    <property type="match status" value="1"/>
</dbReference>
<dbReference type="Gene3D" id="2.60.120.260">
    <property type="entry name" value="Galactose-binding domain-like"/>
    <property type="match status" value="1"/>
</dbReference>
<dbReference type="RefSeq" id="WP_184921432.1">
    <property type="nucleotide sequence ID" value="NZ_JACHJR010000001.1"/>
</dbReference>
<dbReference type="PANTHER" id="PTHR22946:SF9">
    <property type="entry name" value="POLYKETIDE TRANSFERASE AF380"/>
    <property type="match status" value="1"/>
</dbReference>
<evidence type="ECO:0000313" key="4">
    <source>
        <dbReference type="EMBL" id="MBB4950340.1"/>
    </source>
</evidence>
<dbReference type="SMART" id="SM00939">
    <property type="entry name" value="PepX_C"/>
    <property type="match status" value="1"/>
</dbReference>
<dbReference type="GO" id="GO:0008239">
    <property type="term" value="F:dipeptidyl-peptidase activity"/>
    <property type="evidence" value="ECO:0007669"/>
    <property type="project" value="InterPro"/>
</dbReference>
<dbReference type="PANTHER" id="PTHR22946">
    <property type="entry name" value="DIENELACTONE HYDROLASE DOMAIN-CONTAINING PROTEIN-RELATED"/>
    <property type="match status" value="1"/>
</dbReference>
<name>A0A7W7WKT7_9ACTN</name>
<dbReference type="AlphaFoldDB" id="A0A7W7WKT7"/>
<evidence type="ECO:0000256" key="2">
    <source>
        <dbReference type="ARBA" id="ARBA00022801"/>
    </source>
</evidence>
<dbReference type="Pfam" id="PF02129">
    <property type="entry name" value="Peptidase_S15"/>
    <property type="match status" value="1"/>
</dbReference>
<dbReference type="Gene3D" id="3.40.50.1820">
    <property type="entry name" value="alpha/beta hydrolase"/>
    <property type="match status" value="1"/>
</dbReference>
<dbReference type="InterPro" id="IPR013736">
    <property type="entry name" value="Xaa-Pro_dipept_C"/>
</dbReference>
<dbReference type="EMBL" id="JACHJR010000001">
    <property type="protein sequence ID" value="MBB4950340.1"/>
    <property type="molecule type" value="Genomic_DNA"/>
</dbReference>
<proteinExistence type="inferred from homology"/>
<feature type="domain" description="Xaa-Pro dipeptidyl-peptidase C-terminal" evidence="3">
    <location>
        <begin position="350"/>
        <end position="597"/>
    </location>
</feature>
<dbReference type="Proteomes" id="UP000573327">
    <property type="component" value="Unassembled WGS sequence"/>
</dbReference>
<dbReference type="InterPro" id="IPR000383">
    <property type="entry name" value="Xaa-Pro-like_dom"/>
</dbReference>
<accession>A0A7W7WKT7</accession>
<evidence type="ECO:0000256" key="1">
    <source>
        <dbReference type="ARBA" id="ARBA00008645"/>
    </source>
</evidence>
<dbReference type="SUPFAM" id="SSF53474">
    <property type="entry name" value="alpha/beta-Hydrolases"/>
    <property type="match status" value="1"/>
</dbReference>
<comment type="similarity">
    <text evidence="1">Belongs to the AB hydrolase superfamily.</text>
</comment>
<dbReference type="InterPro" id="IPR029058">
    <property type="entry name" value="AB_hydrolase_fold"/>
</dbReference>
<dbReference type="GO" id="GO:0052689">
    <property type="term" value="F:carboxylic ester hydrolase activity"/>
    <property type="evidence" value="ECO:0007669"/>
    <property type="project" value="UniProtKB-ARBA"/>
</dbReference>